<dbReference type="GO" id="GO:0005524">
    <property type="term" value="F:ATP binding"/>
    <property type="evidence" value="ECO:0007669"/>
    <property type="project" value="UniProtKB-KW"/>
</dbReference>
<keyword evidence="2" id="KW-0813">Transport</keyword>
<reference evidence="12" key="1">
    <citation type="submission" date="2019-08" db="EMBL/GenBank/DDBJ databases">
        <authorList>
            <person name="Kucharzyk K."/>
            <person name="Murdoch R.W."/>
            <person name="Higgins S."/>
            <person name="Loffler F."/>
        </authorList>
    </citation>
    <scope>NUCLEOTIDE SEQUENCE</scope>
</reference>
<feature type="domain" description="ABC transporter" evidence="11">
    <location>
        <begin position="370"/>
        <end position="617"/>
    </location>
</feature>
<keyword evidence="4 10" id="KW-0812">Transmembrane</keyword>
<dbReference type="EMBL" id="VSSQ01000008">
    <property type="protein sequence ID" value="MPL59101.1"/>
    <property type="molecule type" value="Genomic_DNA"/>
</dbReference>
<keyword evidence="8 10" id="KW-0472">Membrane</keyword>
<evidence type="ECO:0000256" key="1">
    <source>
        <dbReference type="ARBA" id="ARBA00004651"/>
    </source>
</evidence>
<sequence>MNISSGILRRILQAPGDPGKGGDTRGRRIIGIVAAAFFMFFPLLPFVDNYWIDVGFYVGIYALLGLSLNIVLGEVGLFDLGHTAFYAIGAYVTAILNTRFQIPILFLLPVSAVAAGLFAWLVTAPVIHLKGDYLCIVTIGIGEIVRLSMINNPLGLTGGPNGINGIDNPRFFVPILSSRQFYYLLWAIIGISAFFLTRLQRSRVGRAWNYIREDETAAKALGVNVRHYKLSAFVLGAALAGVAGNIYASKQMSISPESFTFMESSLLFCIVLLGGLGSIPGTVLGALVVTVFPELFRPFAKYRLMFFGLALLLMMIFKPAGILPRLRDSGDRLRKTLEGKKTRKSHPESGSAQTSAGLPGSAQANGKPLLRLEDLDLSFGGVTAVSGMELEVAKGGITALIGPNGAGKTTVFNIITGIYKPMNGRVLLRGEDISSKLPHQIAKAGVARTFQNIRIFPSLTCLENVLCGQHSRGRAGLAASMLRVPGQRDEESRMLEKAQACLARVGLSDSADSLAAALPYGKRRYLEIARALAAEPELIVLDEPSSGLNDAETTELSVLLKSLVEEGLSVFLIEHDMNLVDMVSDHVVVMQSGKKIAEGPMCEMRRNPKVIEAYLGSEED</sequence>
<dbReference type="Pfam" id="PF02653">
    <property type="entry name" value="BPD_transp_2"/>
    <property type="match status" value="1"/>
</dbReference>
<dbReference type="GO" id="GO:0005886">
    <property type="term" value="C:plasma membrane"/>
    <property type="evidence" value="ECO:0007669"/>
    <property type="project" value="UniProtKB-SubCell"/>
</dbReference>
<feature type="transmembrane region" description="Helical" evidence="10">
    <location>
        <begin position="181"/>
        <end position="199"/>
    </location>
</feature>
<protein>
    <submittedName>
        <fullName evidence="12">Vitamin B12 import ATP-binding protein BtuD</fullName>
    </submittedName>
</protein>
<evidence type="ECO:0000256" key="4">
    <source>
        <dbReference type="ARBA" id="ARBA00022692"/>
    </source>
</evidence>
<evidence type="ECO:0000259" key="11">
    <source>
        <dbReference type="PROSITE" id="PS50893"/>
    </source>
</evidence>
<dbReference type="InterPro" id="IPR043428">
    <property type="entry name" value="LivM-like"/>
</dbReference>
<dbReference type="InterPro" id="IPR003593">
    <property type="entry name" value="AAA+_ATPase"/>
</dbReference>
<dbReference type="FunFam" id="3.40.50.300:FF:000421">
    <property type="entry name" value="Branched-chain amino acid ABC transporter ATP-binding protein"/>
    <property type="match status" value="1"/>
</dbReference>
<dbReference type="CDD" id="cd06581">
    <property type="entry name" value="TM_PBP1_LivM_like"/>
    <property type="match status" value="1"/>
</dbReference>
<evidence type="ECO:0000313" key="12">
    <source>
        <dbReference type="EMBL" id="MPL59101.1"/>
    </source>
</evidence>
<dbReference type="GO" id="GO:0016887">
    <property type="term" value="F:ATP hydrolysis activity"/>
    <property type="evidence" value="ECO:0007669"/>
    <property type="project" value="InterPro"/>
</dbReference>
<dbReference type="PROSITE" id="PS50893">
    <property type="entry name" value="ABC_TRANSPORTER_2"/>
    <property type="match status" value="1"/>
</dbReference>
<feature type="transmembrane region" description="Helical" evidence="10">
    <location>
        <begin position="230"/>
        <end position="249"/>
    </location>
</feature>
<dbReference type="PANTHER" id="PTHR30482:SF10">
    <property type="entry name" value="HIGH-AFFINITY BRANCHED-CHAIN AMINO ACID TRANSPORT PROTEIN BRAE"/>
    <property type="match status" value="1"/>
</dbReference>
<dbReference type="GO" id="GO:0015658">
    <property type="term" value="F:branched-chain amino acid transmembrane transporter activity"/>
    <property type="evidence" value="ECO:0007669"/>
    <property type="project" value="InterPro"/>
</dbReference>
<evidence type="ECO:0000256" key="3">
    <source>
        <dbReference type="ARBA" id="ARBA00022475"/>
    </source>
</evidence>
<keyword evidence="7 10" id="KW-1133">Transmembrane helix</keyword>
<evidence type="ECO:0000256" key="7">
    <source>
        <dbReference type="ARBA" id="ARBA00022989"/>
    </source>
</evidence>
<proteinExistence type="predicted"/>
<accession>A0A644SZN8</accession>
<keyword evidence="6 12" id="KW-0067">ATP-binding</keyword>
<comment type="subcellular location">
    <subcellularLocation>
        <location evidence="1">Cell membrane</location>
        <topology evidence="1">Multi-pass membrane protein</topology>
    </subcellularLocation>
</comment>
<dbReference type="InterPro" id="IPR032823">
    <property type="entry name" value="BCA_ABC_TP_C"/>
</dbReference>
<feature type="transmembrane region" description="Helical" evidence="10">
    <location>
        <begin position="54"/>
        <end position="72"/>
    </location>
</feature>
<evidence type="ECO:0000256" key="6">
    <source>
        <dbReference type="ARBA" id="ARBA00022840"/>
    </source>
</evidence>
<feature type="transmembrane region" description="Helical" evidence="10">
    <location>
        <begin position="29"/>
        <end position="48"/>
    </location>
</feature>
<dbReference type="Gene3D" id="1.10.3470.10">
    <property type="entry name" value="ABC transporter involved in vitamin B12 uptake, BtuC"/>
    <property type="match status" value="1"/>
</dbReference>
<dbReference type="InterPro" id="IPR003439">
    <property type="entry name" value="ABC_transporter-like_ATP-bd"/>
</dbReference>
<dbReference type="InterPro" id="IPR027417">
    <property type="entry name" value="P-loop_NTPase"/>
</dbReference>
<gene>
    <name evidence="12" type="primary">btuD_13</name>
    <name evidence="12" type="ORF">SDC9_04649</name>
</gene>
<dbReference type="Pfam" id="PF12399">
    <property type="entry name" value="BCA_ABC_TP_C"/>
    <property type="match status" value="1"/>
</dbReference>
<feature type="transmembrane region" description="Helical" evidence="10">
    <location>
        <begin position="304"/>
        <end position="323"/>
    </location>
</feature>
<organism evidence="12">
    <name type="scientific">bioreactor metagenome</name>
    <dbReference type="NCBI Taxonomy" id="1076179"/>
    <lineage>
        <taxon>unclassified sequences</taxon>
        <taxon>metagenomes</taxon>
        <taxon>ecological metagenomes</taxon>
    </lineage>
</organism>
<dbReference type="PANTHER" id="PTHR30482">
    <property type="entry name" value="HIGH-AFFINITY BRANCHED-CHAIN AMINO ACID TRANSPORT SYSTEM PERMEASE"/>
    <property type="match status" value="1"/>
</dbReference>
<evidence type="ECO:0000256" key="10">
    <source>
        <dbReference type="SAM" id="Phobius"/>
    </source>
</evidence>
<dbReference type="CDD" id="cd03219">
    <property type="entry name" value="ABC_Mj1267_LivG_branched"/>
    <property type="match status" value="1"/>
</dbReference>
<dbReference type="AlphaFoldDB" id="A0A644SZN8"/>
<evidence type="ECO:0000256" key="2">
    <source>
        <dbReference type="ARBA" id="ARBA00022448"/>
    </source>
</evidence>
<dbReference type="InterPro" id="IPR037294">
    <property type="entry name" value="ABC_BtuC-like"/>
</dbReference>
<feature type="region of interest" description="Disordered" evidence="9">
    <location>
        <begin position="337"/>
        <end position="361"/>
    </location>
</feature>
<evidence type="ECO:0000256" key="9">
    <source>
        <dbReference type="SAM" id="MobiDB-lite"/>
    </source>
</evidence>
<evidence type="ECO:0000256" key="5">
    <source>
        <dbReference type="ARBA" id="ARBA00022741"/>
    </source>
</evidence>
<dbReference type="SUPFAM" id="SSF52540">
    <property type="entry name" value="P-loop containing nucleoside triphosphate hydrolases"/>
    <property type="match status" value="1"/>
</dbReference>
<dbReference type="Gene3D" id="3.40.50.300">
    <property type="entry name" value="P-loop containing nucleotide triphosphate hydrolases"/>
    <property type="match status" value="1"/>
</dbReference>
<feature type="transmembrane region" description="Helical" evidence="10">
    <location>
        <begin position="102"/>
        <end position="121"/>
    </location>
</feature>
<dbReference type="SMART" id="SM00382">
    <property type="entry name" value="AAA"/>
    <property type="match status" value="1"/>
</dbReference>
<evidence type="ECO:0000256" key="8">
    <source>
        <dbReference type="ARBA" id="ARBA00023136"/>
    </source>
</evidence>
<dbReference type="Pfam" id="PF00005">
    <property type="entry name" value="ABC_tran"/>
    <property type="match status" value="1"/>
</dbReference>
<name>A0A644SZN8_9ZZZZ</name>
<comment type="caution">
    <text evidence="12">The sequence shown here is derived from an EMBL/GenBank/DDBJ whole genome shotgun (WGS) entry which is preliminary data.</text>
</comment>
<dbReference type="InterPro" id="IPR001851">
    <property type="entry name" value="ABC_transp_permease"/>
</dbReference>
<keyword evidence="5" id="KW-0547">Nucleotide-binding</keyword>
<feature type="transmembrane region" description="Helical" evidence="10">
    <location>
        <begin position="265"/>
        <end position="292"/>
    </location>
</feature>
<keyword evidence="3" id="KW-1003">Cell membrane</keyword>